<reference evidence="7 8" key="1">
    <citation type="submission" date="2012-05" db="EMBL/GenBank/DDBJ databases">
        <authorList>
            <person name="Weinstock G."/>
            <person name="Sodergren E."/>
            <person name="Lobos E.A."/>
            <person name="Fulton L."/>
            <person name="Fulton R."/>
            <person name="Courtney L."/>
            <person name="Fronick C."/>
            <person name="O'Laughlin M."/>
            <person name="Godfrey J."/>
            <person name="Wilson R.M."/>
            <person name="Miner T."/>
            <person name="Farmer C."/>
            <person name="Delehaunty K."/>
            <person name="Cordes M."/>
            <person name="Minx P."/>
            <person name="Tomlinson C."/>
            <person name="Chen J."/>
            <person name="Wollam A."/>
            <person name="Pepin K.H."/>
            <person name="Bhonagiri V."/>
            <person name="Zhang X."/>
            <person name="Suruliraj S."/>
            <person name="Warren W."/>
            <person name="Mitreva M."/>
            <person name="Mardis E.R."/>
            <person name="Wilson R.K."/>
        </authorList>
    </citation>
    <scope>NUCLEOTIDE SEQUENCE [LARGE SCALE GENOMIC DNA]</scope>
    <source>
        <strain evidence="7 8">F0235</strain>
    </source>
</reference>
<evidence type="ECO:0000259" key="5">
    <source>
        <dbReference type="SMART" id="SM00478"/>
    </source>
</evidence>
<evidence type="ECO:0000256" key="3">
    <source>
        <dbReference type="ARBA" id="ARBA00022763"/>
    </source>
</evidence>
<evidence type="ECO:0000313" key="7">
    <source>
        <dbReference type="EMBL" id="EKX91500.1"/>
    </source>
</evidence>
<keyword evidence="4" id="KW-0234">DNA repair</keyword>
<organism evidence="7 8">
    <name type="scientific">Corynebacterium durum F0235</name>
    <dbReference type="NCBI Taxonomy" id="1035195"/>
    <lineage>
        <taxon>Bacteria</taxon>
        <taxon>Bacillati</taxon>
        <taxon>Actinomycetota</taxon>
        <taxon>Actinomycetes</taxon>
        <taxon>Mycobacteriales</taxon>
        <taxon>Corynebacteriaceae</taxon>
        <taxon>Corynebacterium</taxon>
    </lineage>
</organism>
<dbReference type="GO" id="GO:0043916">
    <property type="term" value="F:DNA-7-methylguanine glycosylase activity"/>
    <property type="evidence" value="ECO:0007669"/>
    <property type="project" value="TreeGrafter"/>
</dbReference>
<dbReference type="EMBL" id="AMEM01000011">
    <property type="protein sequence ID" value="EKX91500.1"/>
    <property type="molecule type" value="Genomic_DNA"/>
</dbReference>
<dbReference type="eggNOG" id="COG0122">
    <property type="taxonomic scope" value="Bacteria"/>
</dbReference>
<dbReference type="HOGENOM" id="CLU_000445_72_3_11"/>
<dbReference type="InterPro" id="IPR051912">
    <property type="entry name" value="Alkylbase_DNA_Glycosylase/TA"/>
</dbReference>
<evidence type="ECO:0000256" key="2">
    <source>
        <dbReference type="ARBA" id="ARBA00012000"/>
    </source>
</evidence>
<sequence>MLTRRRIPVQEPYDAPGIFTFLADRVIDGVEHADLDQLRYARTVHLPHGPSAIEVTYTQGALETTLELADAADAPDAVGRVQRLFDAHRDPGDVDKHLESDPLLAPSVRATPGIRVPGAANYEEMLVRALVGQQISVAAARKHLSRLAEAAGAPYESEIAGLNRCFPTPEQIISAVGDPESLEPTRPLRLPRQSVKAVVASMRALLDGELNVHADADPEELFTQLVARPRIGVWTANYVLMRLLGHPDVWPEGDVALVAGARKFGIVEGKQHKILARKAMDWAPWRSYAAMHIWRNAS</sequence>
<dbReference type="GO" id="GO:0032131">
    <property type="term" value="F:alkylated DNA binding"/>
    <property type="evidence" value="ECO:0007669"/>
    <property type="project" value="TreeGrafter"/>
</dbReference>
<evidence type="ECO:0000259" key="6">
    <source>
        <dbReference type="SMART" id="SM01009"/>
    </source>
</evidence>
<dbReference type="InterPro" id="IPR003265">
    <property type="entry name" value="HhH-GPD_domain"/>
</dbReference>
<dbReference type="PANTHER" id="PTHR43003:SF13">
    <property type="entry name" value="DNA-3-METHYLADENINE GLYCOSYLASE 2"/>
    <property type="match status" value="1"/>
</dbReference>
<dbReference type="GO" id="GO:0032993">
    <property type="term" value="C:protein-DNA complex"/>
    <property type="evidence" value="ECO:0007669"/>
    <property type="project" value="TreeGrafter"/>
</dbReference>
<dbReference type="Pfam" id="PF06029">
    <property type="entry name" value="AlkA_N"/>
    <property type="match status" value="1"/>
</dbReference>
<dbReference type="InterPro" id="IPR023170">
    <property type="entry name" value="HhH_base_excis_C"/>
</dbReference>
<protein>
    <recommendedName>
        <fullName evidence="2">DNA-3-methyladenine glycosylase II</fullName>
        <ecNumber evidence="2">3.2.2.21</ecNumber>
    </recommendedName>
</protein>
<name>L1MKD1_9CORY</name>
<dbReference type="SMART" id="SM00478">
    <property type="entry name" value="ENDO3c"/>
    <property type="match status" value="1"/>
</dbReference>
<evidence type="ECO:0000256" key="4">
    <source>
        <dbReference type="ARBA" id="ARBA00023204"/>
    </source>
</evidence>
<dbReference type="GO" id="GO:0006307">
    <property type="term" value="P:DNA alkylation repair"/>
    <property type="evidence" value="ECO:0007669"/>
    <property type="project" value="TreeGrafter"/>
</dbReference>
<dbReference type="InterPro" id="IPR011257">
    <property type="entry name" value="DNA_glycosylase"/>
</dbReference>
<dbReference type="Proteomes" id="UP000010445">
    <property type="component" value="Unassembled WGS sequence"/>
</dbReference>
<proteinExistence type="predicted"/>
<dbReference type="Pfam" id="PF00730">
    <property type="entry name" value="HhH-GPD"/>
    <property type="match status" value="1"/>
</dbReference>
<dbReference type="PATRIC" id="fig|1035195.3.peg.511"/>
<dbReference type="Gene3D" id="1.10.340.30">
    <property type="entry name" value="Hypothetical protein, domain 2"/>
    <property type="match status" value="1"/>
</dbReference>
<dbReference type="CDD" id="cd00056">
    <property type="entry name" value="ENDO3c"/>
    <property type="match status" value="1"/>
</dbReference>
<dbReference type="InterPro" id="IPR037046">
    <property type="entry name" value="AlkA_N_sf"/>
</dbReference>
<dbReference type="eggNOG" id="COG2169">
    <property type="taxonomic scope" value="Bacteria"/>
</dbReference>
<dbReference type="SUPFAM" id="SSF55945">
    <property type="entry name" value="TATA-box binding protein-like"/>
    <property type="match status" value="1"/>
</dbReference>
<feature type="domain" description="HhH-GPD" evidence="5">
    <location>
        <begin position="131"/>
        <end position="298"/>
    </location>
</feature>
<evidence type="ECO:0000313" key="8">
    <source>
        <dbReference type="Proteomes" id="UP000010445"/>
    </source>
</evidence>
<dbReference type="Gene3D" id="1.10.1670.10">
    <property type="entry name" value="Helix-hairpin-Helix base-excision DNA repair enzymes (C-terminal)"/>
    <property type="match status" value="1"/>
</dbReference>
<dbReference type="STRING" id="1035195.HMPREF9997_00570"/>
<evidence type="ECO:0000256" key="1">
    <source>
        <dbReference type="ARBA" id="ARBA00000086"/>
    </source>
</evidence>
<dbReference type="GO" id="GO:0006285">
    <property type="term" value="P:base-excision repair, AP site formation"/>
    <property type="evidence" value="ECO:0007669"/>
    <property type="project" value="TreeGrafter"/>
</dbReference>
<dbReference type="RefSeq" id="WP_006062820.1">
    <property type="nucleotide sequence ID" value="NZ_KB290827.1"/>
</dbReference>
<dbReference type="AlphaFoldDB" id="L1MKD1"/>
<dbReference type="GO" id="GO:0008725">
    <property type="term" value="F:DNA-3-methyladenine glycosylase activity"/>
    <property type="evidence" value="ECO:0007669"/>
    <property type="project" value="TreeGrafter"/>
</dbReference>
<accession>L1MKD1</accession>
<feature type="domain" description="DNA-3-methyladenine glycosylase AlkA N-terminal" evidence="6">
    <location>
        <begin position="4"/>
        <end position="121"/>
    </location>
</feature>
<keyword evidence="8" id="KW-1185">Reference proteome</keyword>
<dbReference type="InterPro" id="IPR010316">
    <property type="entry name" value="AlkA_N"/>
</dbReference>
<comment type="catalytic activity">
    <reaction evidence="1">
        <text>Hydrolysis of alkylated DNA, releasing 3-methyladenine, 3-methylguanine, 7-methylguanine and 7-methyladenine.</text>
        <dbReference type="EC" id="3.2.2.21"/>
    </reaction>
</comment>
<keyword evidence="3" id="KW-0227">DNA damage</keyword>
<dbReference type="EC" id="3.2.2.21" evidence="2"/>
<dbReference type="SUPFAM" id="SSF48150">
    <property type="entry name" value="DNA-glycosylase"/>
    <property type="match status" value="1"/>
</dbReference>
<dbReference type="OrthoDB" id="9811249at2"/>
<dbReference type="PANTHER" id="PTHR43003">
    <property type="entry name" value="DNA-3-METHYLADENINE GLYCOSYLASE"/>
    <property type="match status" value="1"/>
</dbReference>
<dbReference type="Gene3D" id="3.30.310.20">
    <property type="entry name" value="DNA-3-methyladenine glycosylase AlkA, N-terminal domain"/>
    <property type="match status" value="1"/>
</dbReference>
<dbReference type="GO" id="GO:0005737">
    <property type="term" value="C:cytoplasm"/>
    <property type="evidence" value="ECO:0007669"/>
    <property type="project" value="TreeGrafter"/>
</dbReference>
<gene>
    <name evidence="7" type="ORF">HMPREF9997_00570</name>
</gene>
<dbReference type="SMART" id="SM01009">
    <property type="entry name" value="AlkA_N"/>
    <property type="match status" value="1"/>
</dbReference>
<comment type="caution">
    <text evidence="7">The sequence shown here is derived from an EMBL/GenBank/DDBJ whole genome shotgun (WGS) entry which is preliminary data.</text>
</comment>